<accession>A0A7T0C0E7</accession>
<dbReference type="InterPro" id="IPR005358">
    <property type="entry name" value="Puta_zinc/iron-chelating_dom"/>
</dbReference>
<dbReference type="Proteomes" id="UP000594464">
    <property type="component" value="Chromosome"/>
</dbReference>
<sequence>MSKETDRIHDTSQCEKCLPAFCCNYFAFGIDEPETRKDYESLLWKIAHEKVSIYIYRKAWYIMIHTRCNFLSPTNKCMIYETRPYICKEHSVENCEYTGEDYGFSEHFKSYDDLLVYIKENTNFRFKQELTGVAPNID</sequence>
<evidence type="ECO:0000313" key="2">
    <source>
        <dbReference type="Proteomes" id="UP000594464"/>
    </source>
</evidence>
<dbReference type="AlphaFoldDB" id="A0A7T0C0E7"/>
<dbReference type="EMBL" id="CP048620">
    <property type="protein sequence ID" value="QPJ64238.1"/>
    <property type="molecule type" value="Genomic_DNA"/>
</dbReference>
<gene>
    <name evidence="1" type="ORF">G3M78_02005</name>
</gene>
<proteinExistence type="predicted"/>
<reference evidence="2" key="1">
    <citation type="submission" date="2020-02" db="EMBL/GenBank/DDBJ databases">
        <title>Genomic and physiological characterization of two novel Nitrospinaceae genera.</title>
        <authorList>
            <person name="Mueller A.J."/>
            <person name="Jung M.-Y."/>
            <person name="Strachan C.R."/>
            <person name="Herbold C.W."/>
            <person name="Kirkegaard R.H."/>
            <person name="Daims H."/>
        </authorList>
    </citation>
    <scope>NUCLEOTIDE SEQUENCE [LARGE SCALE GENOMIC DNA]</scope>
</reference>
<dbReference type="KEGG" id="nva:G3M78_02005"/>
<organism evidence="1 2">
    <name type="scientific">Candidatus Nitrohelix vancouverensis</name>
    <dbReference type="NCBI Taxonomy" id="2705534"/>
    <lineage>
        <taxon>Bacteria</taxon>
        <taxon>Pseudomonadati</taxon>
        <taxon>Nitrospinota/Tectimicrobiota group</taxon>
        <taxon>Nitrospinota</taxon>
        <taxon>Nitrospinia</taxon>
        <taxon>Nitrospinales</taxon>
        <taxon>Nitrospinaceae</taxon>
        <taxon>Candidatus Nitrohelix</taxon>
    </lineage>
</organism>
<dbReference type="Pfam" id="PF03692">
    <property type="entry name" value="CxxCxxCC"/>
    <property type="match status" value="1"/>
</dbReference>
<protein>
    <submittedName>
        <fullName evidence="1">YkgJ family cysteine cluster protein</fullName>
    </submittedName>
</protein>
<name>A0A7T0C0E7_9BACT</name>
<evidence type="ECO:0000313" key="1">
    <source>
        <dbReference type="EMBL" id="QPJ64238.1"/>
    </source>
</evidence>